<dbReference type="Pfam" id="PF12796">
    <property type="entry name" value="Ank_2"/>
    <property type="match status" value="4"/>
</dbReference>
<dbReference type="SUPFAM" id="SSF52540">
    <property type="entry name" value="P-loop containing nucleoside triphosphate hydrolases"/>
    <property type="match status" value="1"/>
</dbReference>
<dbReference type="Gene3D" id="3.40.50.300">
    <property type="entry name" value="P-loop containing nucleotide triphosphate hydrolases"/>
    <property type="match status" value="1"/>
</dbReference>
<feature type="compositionally biased region" description="Polar residues" evidence="4">
    <location>
        <begin position="806"/>
        <end position="817"/>
    </location>
</feature>
<feature type="repeat" description="ANK" evidence="3">
    <location>
        <begin position="1159"/>
        <end position="1191"/>
    </location>
</feature>
<dbReference type="SMART" id="SM00248">
    <property type="entry name" value="ANK"/>
    <property type="match status" value="10"/>
</dbReference>
<dbReference type="SUPFAM" id="SSF49899">
    <property type="entry name" value="Concanavalin A-like lectins/glucanases"/>
    <property type="match status" value="1"/>
</dbReference>
<keyword evidence="1" id="KW-0677">Repeat</keyword>
<reference evidence="6" key="1">
    <citation type="journal article" date="2023" name="Genome Biol. Evol.">
        <title>First Whole Genome Sequence and Flow Cytometry Genome Size Data for the Lichen-Forming Fungus Ramalina farinacea (Ascomycota).</title>
        <authorList>
            <person name="Llewellyn T."/>
            <person name="Mian S."/>
            <person name="Hill R."/>
            <person name="Leitch I.J."/>
            <person name="Gaya E."/>
        </authorList>
    </citation>
    <scope>NUCLEOTIDE SEQUENCE</scope>
    <source>
        <strain evidence="6">LIQ254RAFAR</strain>
    </source>
</reference>
<feature type="region of interest" description="Disordered" evidence="4">
    <location>
        <begin position="761"/>
        <end position="861"/>
    </location>
</feature>
<feature type="region of interest" description="Disordered" evidence="4">
    <location>
        <begin position="423"/>
        <end position="445"/>
    </location>
</feature>
<dbReference type="PANTHER" id="PTHR24198:SF165">
    <property type="entry name" value="ANKYRIN REPEAT-CONTAINING PROTEIN-RELATED"/>
    <property type="match status" value="1"/>
</dbReference>
<dbReference type="SMART" id="SM00449">
    <property type="entry name" value="SPRY"/>
    <property type="match status" value="1"/>
</dbReference>
<dbReference type="InterPro" id="IPR044736">
    <property type="entry name" value="Gid1/RanBPM/SPLA_SPRY"/>
</dbReference>
<dbReference type="InterPro" id="IPR002110">
    <property type="entry name" value="Ankyrin_rpt"/>
</dbReference>
<dbReference type="EMBL" id="JAPUFD010000010">
    <property type="protein sequence ID" value="MDI1489787.1"/>
    <property type="molecule type" value="Genomic_DNA"/>
</dbReference>
<dbReference type="PROSITE" id="PS50188">
    <property type="entry name" value="B302_SPRY"/>
    <property type="match status" value="1"/>
</dbReference>
<evidence type="ECO:0000313" key="6">
    <source>
        <dbReference type="EMBL" id="MDI1489787.1"/>
    </source>
</evidence>
<dbReference type="InterPro" id="IPR013320">
    <property type="entry name" value="ConA-like_dom_sf"/>
</dbReference>
<feature type="compositionally biased region" description="Basic and acidic residues" evidence="4">
    <location>
        <begin position="764"/>
        <end position="799"/>
    </location>
</feature>
<keyword evidence="2 3" id="KW-0040">ANK repeat</keyword>
<comment type="caution">
    <text evidence="6">The sequence shown here is derived from an EMBL/GenBank/DDBJ whole genome shotgun (WGS) entry which is preliminary data.</text>
</comment>
<dbReference type="InterPro" id="IPR043136">
    <property type="entry name" value="B30.2/SPRY_sf"/>
</dbReference>
<dbReference type="InterPro" id="IPR027417">
    <property type="entry name" value="P-loop_NTPase"/>
</dbReference>
<feature type="compositionally biased region" description="Basic and acidic residues" evidence="4">
    <location>
        <begin position="828"/>
        <end position="845"/>
    </location>
</feature>
<dbReference type="InterPro" id="IPR056884">
    <property type="entry name" value="NPHP3-like_N"/>
</dbReference>
<gene>
    <name evidence="6" type="ORF">OHK93_000985</name>
</gene>
<feature type="repeat" description="ANK" evidence="3">
    <location>
        <begin position="982"/>
        <end position="1015"/>
    </location>
</feature>
<accession>A0AA43QPK9</accession>
<dbReference type="PANTHER" id="PTHR24198">
    <property type="entry name" value="ANKYRIN REPEAT AND PROTEIN KINASE DOMAIN-CONTAINING PROTEIN"/>
    <property type="match status" value="1"/>
</dbReference>
<dbReference type="PROSITE" id="PS50297">
    <property type="entry name" value="ANK_REP_REGION"/>
    <property type="match status" value="4"/>
</dbReference>
<keyword evidence="7" id="KW-1185">Reference proteome</keyword>
<feature type="repeat" description="ANK" evidence="3">
    <location>
        <begin position="1280"/>
        <end position="1312"/>
    </location>
</feature>
<dbReference type="Proteomes" id="UP001161017">
    <property type="component" value="Unassembled WGS sequence"/>
</dbReference>
<dbReference type="Pfam" id="PF00622">
    <property type="entry name" value="SPRY"/>
    <property type="match status" value="1"/>
</dbReference>
<dbReference type="InterPro" id="IPR001870">
    <property type="entry name" value="B30.2/SPRY"/>
</dbReference>
<dbReference type="Pfam" id="PF24883">
    <property type="entry name" value="NPHP3_N"/>
    <property type="match status" value="1"/>
</dbReference>
<dbReference type="SUPFAM" id="SSF48403">
    <property type="entry name" value="Ankyrin repeat"/>
    <property type="match status" value="1"/>
</dbReference>
<protein>
    <recommendedName>
        <fullName evidence="5">B30.2/SPRY domain-containing protein</fullName>
    </recommendedName>
</protein>
<sequence>MSSHATSLWEEAYNTFEERLRKQSEDSFAIERFLQDQATLDDARQSVVSLRDDSDRKYGLREGHGKRISSKWIGRILGNLDAFTQVGNAAMQAAPQSVGMVWSAISLTFRVIQNDYKLYGTFHAALNDISEMMVLIPRYDSIYRYQIKQNDNGSIYQELYKSMTEIYLSILDFSFAVRKHIAGGKRSKFVHVLKDTVGLMNLDFEEKTATIAAQKVLVLEYAQAVFQETTTNKLDNVSGEIASMHKIMSEAFDFHHQASVEWKGILSELKLSDSPSHRGLAVQDHEKNMKRLGKSLDSDSILAVMAAHVAQREKGTCDWVQNVPEYSSWHDGPTSTVLCISGEAGSGKSVLGASICETLRNETSNDARILVQYMSQDAKSSDDKTDMIERIENSLLRELYKHALDEGADGLLLQRCNELFTQPKQSKARDGKGRNLNVGGSGRERNSDTVPEFLDIYPGLVRMLDKRVVLIIDAIDGLSEDDQGKLAEHLIELRNAAQVHVRILLLCWPSNPVRLKTKIDGATQIMIANHNETDIQLVISCGLRVVPGFSPAERSEIEEAIRQKAGHRIRYVKQVALPFLHTPLKRPLTTWLADLPENVNETYHQHLHHLTPVYRHLLQSLLAWTMVAERPPQVEEIMDAYSHKYLSGTLSDEQTGTGANLDLYREQIRKAAGPFADIRDDNSIALADVRAVRDFCSLPSETTAGCPEEESLCSRCKAEVQPNDRIIISEKEEHLNMAIICMKHLNSPSFQSSFYPEALAEAKSQGRESLHVDDASHEKNGEGKDTPGDVVEKPLSHDDNPDETTPEVSTDNSTARDATNELLPSEADADHKSDSQSDTEAKEASQARGSNEAQVDGADDDASIFSDQDIEDFEQEYEDSHEFDYSVCSRYEIDQWFFHVRQAERLWATNERENDQRWEELLAEMERFFLLEPIAFQAWKLVLFQYNRESWPPFLFAASYGLTSLAELLLRRGAKVMDLSMEGYSALHIASEAPNRLEMLRLLLSNGGDPNYEGKVRPPFHEWLISDPELECVEALLGSNASCTLANGIDDHWTALHYFAQCGTEIAVLRLLLDNAMNNENHADINVRDGDGETPLHKLMSRLEIPLDLLQEFLAQGAEVNFEDKASERPLYEAARWGENEAVELIISLVTDVDDDNQWGRTALHGAAWAGQKETVEVLLKHGANAKYKDKHDRTALLFACLPPEYRFARDDGHRSTAELLVETQIRSGDTFQEINACSKSGRTVLREAAGRGFAQVVASLLKHMTPEDKEWLSKRDDGKGRSPLHSAVAHGRTEVIVLLLEYGADPSLRDGQDGTGMTSLELSLDKWTMVDSQHYETALICLMDVCMSEAKENKLLLTTAAIRGSITILKKIANAGVNLNLPDIYGWTPGQLASQFGHLEAEAFIRKSLANKALRPTQWTLKDSPKNTSLGEDGRRVEHEGDLRHSILANHPVPAGLSYYYEINILDVETGEPKDTTTKGDEKTAEVAIGFSTDAAKWIDFPGWQPRPNAPTVSSWAHHGDDGGFWASDRRKWPEPMYGLHYGPGDTIGCGLDVGAKMIFFTRNGVRLDQGFKDFIGRVFPILGLNHSIKLRTNFGTDTSQPFKWKQSDE</sequence>
<organism evidence="6 7">
    <name type="scientific">Ramalina farinacea</name>
    <dbReference type="NCBI Taxonomy" id="258253"/>
    <lineage>
        <taxon>Eukaryota</taxon>
        <taxon>Fungi</taxon>
        <taxon>Dikarya</taxon>
        <taxon>Ascomycota</taxon>
        <taxon>Pezizomycotina</taxon>
        <taxon>Lecanoromycetes</taxon>
        <taxon>OSLEUM clade</taxon>
        <taxon>Lecanoromycetidae</taxon>
        <taxon>Lecanorales</taxon>
        <taxon>Lecanorineae</taxon>
        <taxon>Ramalinaceae</taxon>
        <taxon>Ramalina</taxon>
    </lineage>
</organism>
<name>A0AA43QPK9_9LECA</name>
<dbReference type="CDD" id="cd12885">
    <property type="entry name" value="SPRY_RanBP_like"/>
    <property type="match status" value="1"/>
</dbReference>
<dbReference type="Gene3D" id="1.25.40.20">
    <property type="entry name" value="Ankyrin repeat-containing domain"/>
    <property type="match status" value="5"/>
</dbReference>
<dbReference type="Gene3D" id="2.60.120.920">
    <property type="match status" value="1"/>
</dbReference>
<evidence type="ECO:0000256" key="1">
    <source>
        <dbReference type="ARBA" id="ARBA00022737"/>
    </source>
</evidence>
<evidence type="ECO:0000259" key="5">
    <source>
        <dbReference type="PROSITE" id="PS50188"/>
    </source>
</evidence>
<evidence type="ECO:0000313" key="7">
    <source>
        <dbReference type="Proteomes" id="UP001161017"/>
    </source>
</evidence>
<dbReference type="InterPro" id="IPR003877">
    <property type="entry name" value="SPRY_dom"/>
</dbReference>
<feature type="repeat" description="ANK" evidence="3">
    <location>
        <begin position="1091"/>
        <end position="1125"/>
    </location>
</feature>
<dbReference type="PROSITE" id="PS50088">
    <property type="entry name" value="ANK_REPEAT"/>
    <property type="match status" value="4"/>
</dbReference>
<evidence type="ECO:0000256" key="3">
    <source>
        <dbReference type="PROSITE-ProRule" id="PRU00023"/>
    </source>
</evidence>
<evidence type="ECO:0000256" key="4">
    <source>
        <dbReference type="SAM" id="MobiDB-lite"/>
    </source>
</evidence>
<proteinExistence type="predicted"/>
<dbReference type="InterPro" id="IPR036770">
    <property type="entry name" value="Ankyrin_rpt-contain_sf"/>
</dbReference>
<evidence type="ECO:0000256" key="2">
    <source>
        <dbReference type="ARBA" id="ARBA00023043"/>
    </source>
</evidence>
<feature type="domain" description="B30.2/SPRY" evidence="5">
    <location>
        <begin position="1398"/>
        <end position="1601"/>
    </location>
</feature>